<proteinExistence type="predicted"/>
<dbReference type="Proteomes" id="UP000790709">
    <property type="component" value="Unassembled WGS sequence"/>
</dbReference>
<organism evidence="1 2">
    <name type="scientific">Leucogyrophana mollusca</name>
    <dbReference type="NCBI Taxonomy" id="85980"/>
    <lineage>
        <taxon>Eukaryota</taxon>
        <taxon>Fungi</taxon>
        <taxon>Dikarya</taxon>
        <taxon>Basidiomycota</taxon>
        <taxon>Agaricomycotina</taxon>
        <taxon>Agaricomycetes</taxon>
        <taxon>Agaricomycetidae</taxon>
        <taxon>Boletales</taxon>
        <taxon>Boletales incertae sedis</taxon>
        <taxon>Leucogyrophana</taxon>
    </lineage>
</organism>
<dbReference type="EMBL" id="MU266373">
    <property type="protein sequence ID" value="KAH7927046.1"/>
    <property type="molecule type" value="Genomic_DNA"/>
</dbReference>
<reference evidence="1" key="1">
    <citation type="journal article" date="2021" name="New Phytol.">
        <title>Evolutionary innovations through gain and loss of genes in the ectomycorrhizal Boletales.</title>
        <authorList>
            <person name="Wu G."/>
            <person name="Miyauchi S."/>
            <person name="Morin E."/>
            <person name="Kuo A."/>
            <person name="Drula E."/>
            <person name="Varga T."/>
            <person name="Kohler A."/>
            <person name="Feng B."/>
            <person name="Cao Y."/>
            <person name="Lipzen A."/>
            <person name="Daum C."/>
            <person name="Hundley H."/>
            <person name="Pangilinan J."/>
            <person name="Johnson J."/>
            <person name="Barry K."/>
            <person name="LaButti K."/>
            <person name="Ng V."/>
            <person name="Ahrendt S."/>
            <person name="Min B."/>
            <person name="Choi I.G."/>
            <person name="Park H."/>
            <person name="Plett J.M."/>
            <person name="Magnuson J."/>
            <person name="Spatafora J.W."/>
            <person name="Nagy L.G."/>
            <person name="Henrissat B."/>
            <person name="Grigoriev I.V."/>
            <person name="Yang Z.L."/>
            <person name="Xu J."/>
            <person name="Martin F.M."/>
        </authorList>
    </citation>
    <scope>NUCLEOTIDE SEQUENCE</scope>
    <source>
        <strain evidence="1">KUC20120723A-06</strain>
    </source>
</reference>
<keyword evidence="2" id="KW-1185">Reference proteome</keyword>
<evidence type="ECO:0000313" key="2">
    <source>
        <dbReference type="Proteomes" id="UP000790709"/>
    </source>
</evidence>
<accession>A0ACB8BP64</accession>
<gene>
    <name evidence="1" type="ORF">BV22DRAFT_1085878</name>
</gene>
<protein>
    <submittedName>
        <fullName evidence="1">MFS general substrate transporter</fullName>
    </submittedName>
</protein>
<name>A0ACB8BP64_9AGAM</name>
<comment type="caution">
    <text evidence="1">The sequence shown here is derived from an EMBL/GenBank/DDBJ whole genome shotgun (WGS) entry which is preliminary data.</text>
</comment>
<sequence>MASASGSQPPALFSAARITTLFGSVLVALSSGTNYIYSAYAPQLGARLHVSHTQLNVIGLAGNVGVYSSGPVWGRIVDAKGPRIPLIGAFICLLLGYFGIRRIFDNGADPTISFVSLAVLIICSFMTGLGGNAGLAAAVNTTAKSFPDTARATTTGLVLSGFGLSAFYFSAIAHTAFPGDTSAFLLVLSLGTAIPMLVGLLIVRPVPMPSKQSIDGMEGGYSNAGYSHVPDAPHSNVFLGENGSHTALLGHGPALHEQESSVATTYHVPQASNAVEMSPSRDSLDRRHSHSSAPRRSFSRAGRLLDGSPNIYGKRLWLTPDFYVIFAIMALLSGTGIMYINNVGSISQALYAKGNPSYDELEASRWQATQVSILSVGNCAGRILIGIISDFARVRLHLPRAYCLCIVSTLFIISQIAAINVYDVAYLWRASGLLGVAYGSLFGICPTIIIEWFGLAHLSENWGYASLSPLVGGNLFSLMFGRNLDAHAPSDDTHSLLQARELPSTHQCFDGRECYVTSLNITIAACTFALALSAYAGWRDQQKGREALTAAVKNRTNEVVWEEEDEE</sequence>
<evidence type="ECO:0000313" key="1">
    <source>
        <dbReference type="EMBL" id="KAH7927046.1"/>
    </source>
</evidence>